<feature type="domain" description="CHAT" evidence="1">
    <location>
        <begin position="592"/>
        <end position="860"/>
    </location>
</feature>
<evidence type="ECO:0000313" key="3">
    <source>
        <dbReference type="Proteomes" id="UP001165986"/>
    </source>
</evidence>
<gene>
    <name evidence="2" type="ORF">FNW02_13055</name>
</gene>
<sequence length="862" mass="95746">MAFGIKQGRWLYVSLSILSLCFTFTITPVKASLLLSETLREQEAASAPPITNPTLVSSQLINWLEQGRNLYQAGRFSEAIRAWQTAAKQYQKQGDRLNEALSLSYLSLAQQELNQWEAAGKSIEQSVKLLQTAKPADAITWAQILNTRANLELRTGKAGTALETWQQAQKYYEQAGDTMGSLGSQINQAQALQSLGFYRRSRQQLEELTQKLAAMPDSEVKVSGLRSLGLALHAIGDGKSQQVLEQSLATANTIAAKTQLSSIFSTLGKVASDSIDPEAALNYFEDAETTATNPNEALQARLARFKLLVDYDKLEYAIPLASQLRQQLEKLPPSHTSLYAAINFVATLNRLEKPGQVLPIKDLAQLMAVTVKSAQQIEDAIAEAYALYQWGQLYRRTQQWSQAKELAQKSLNIARQLQADDIIAQSAWQVGQLYKQQGDRPKAISAYTEAVKSLKALRSDLAAVNPDMQFSFRESVEPVYRELVGLLLDEQPNQAALMQARELIESLQIAELDNFFREACLDKAQQIDKVDPTATVIYPIILPDRLAVILSKTGEPLRYYATRKPQAEIEQTLNNLLVALNPVSDSQEREQLTQQIYDWLIRPAEQEQLFKDTKTLVFILDGKLRNIPMSALSDGKQYLIEKYAIALSPGLQLMPAHSLQQNKINAIVGGISQSHAGFAALPAVESEVKQISQTVPSDLLLNQKFTSQALADRVKSSRVDVVHLATHGQFSSRLEDTFLLTWDGQVNVKELSELLKNRGGNSSKAIELLVLSACDTATGDDRAVLGLAGLAIKSGARSTIATLWPVKDKAAQMLMTHFYEQLRQPKITKAEALRQAQINLIRQTDFRDPFFWSAFVLVGNWL</sequence>
<evidence type="ECO:0000259" key="1">
    <source>
        <dbReference type="Pfam" id="PF12770"/>
    </source>
</evidence>
<reference evidence="2" key="1">
    <citation type="submission" date="2019-07" db="EMBL/GenBank/DDBJ databases">
        <title>Toxilogical consequences of a new and cryptic species of cyanobacteria (Komarekiella delphini-convector) recovered from the epidermis of a bottlenose dolphin and 1500 ft. in the air.</title>
        <authorList>
            <person name="Brown A.O."/>
            <person name="Dvorak P."/>
            <person name="Villanueva C.D."/>
            <person name="Foss A.J."/>
            <person name="Garvey A.D."/>
            <person name="Gibson Q.A."/>
            <person name="Johansen J.R."/>
            <person name="Casamatta D.A."/>
        </authorList>
    </citation>
    <scope>NUCLEOTIDE SEQUENCE</scope>
    <source>
        <strain evidence="2">SJRDD-AB1</strain>
    </source>
</reference>
<dbReference type="SMART" id="SM00028">
    <property type="entry name" value="TPR"/>
    <property type="match status" value="4"/>
</dbReference>
<dbReference type="Gene3D" id="1.25.40.10">
    <property type="entry name" value="Tetratricopeptide repeat domain"/>
    <property type="match status" value="2"/>
</dbReference>
<proteinExistence type="predicted"/>
<dbReference type="InterPro" id="IPR019734">
    <property type="entry name" value="TPR_rpt"/>
</dbReference>
<dbReference type="EMBL" id="VJXY01000012">
    <property type="protein sequence ID" value="MBD6616733.1"/>
    <property type="molecule type" value="Genomic_DNA"/>
</dbReference>
<dbReference type="SUPFAM" id="SSF48452">
    <property type="entry name" value="TPR-like"/>
    <property type="match status" value="1"/>
</dbReference>
<keyword evidence="3" id="KW-1185">Reference proteome</keyword>
<dbReference type="InterPro" id="IPR024983">
    <property type="entry name" value="CHAT_dom"/>
</dbReference>
<dbReference type="Pfam" id="PF13424">
    <property type="entry name" value="TPR_12"/>
    <property type="match status" value="1"/>
</dbReference>
<comment type="caution">
    <text evidence="2">The sequence shown here is derived from an EMBL/GenBank/DDBJ whole genome shotgun (WGS) entry which is preliminary data.</text>
</comment>
<dbReference type="Proteomes" id="UP001165986">
    <property type="component" value="Unassembled WGS sequence"/>
</dbReference>
<dbReference type="RefSeq" id="WP_191757970.1">
    <property type="nucleotide sequence ID" value="NZ_VJXY01000012.1"/>
</dbReference>
<protein>
    <submittedName>
        <fullName evidence="2">CHAT domain-containing protein</fullName>
    </submittedName>
</protein>
<dbReference type="InterPro" id="IPR011990">
    <property type="entry name" value="TPR-like_helical_dom_sf"/>
</dbReference>
<organism evidence="2 3">
    <name type="scientific">Komarekiella delphini-convector SJRDD-AB1</name>
    <dbReference type="NCBI Taxonomy" id="2593771"/>
    <lineage>
        <taxon>Bacteria</taxon>
        <taxon>Bacillati</taxon>
        <taxon>Cyanobacteriota</taxon>
        <taxon>Cyanophyceae</taxon>
        <taxon>Nostocales</taxon>
        <taxon>Nostocaceae</taxon>
        <taxon>Komarekiella</taxon>
        <taxon>Komarekiella delphini-convector</taxon>
    </lineage>
</organism>
<accession>A0AA40SWR8</accession>
<dbReference type="Pfam" id="PF12770">
    <property type="entry name" value="CHAT"/>
    <property type="match status" value="1"/>
</dbReference>
<name>A0AA40SWR8_9NOST</name>
<dbReference type="PANTHER" id="PTHR10098:SF112">
    <property type="entry name" value="SLR0380 PROTEIN"/>
    <property type="match status" value="1"/>
</dbReference>
<dbReference type="PANTHER" id="PTHR10098">
    <property type="entry name" value="RAPSYN-RELATED"/>
    <property type="match status" value="1"/>
</dbReference>
<evidence type="ECO:0000313" key="2">
    <source>
        <dbReference type="EMBL" id="MBD6616733.1"/>
    </source>
</evidence>
<dbReference type="AlphaFoldDB" id="A0AA40SWR8"/>